<dbReference type="STRING" id="1121419.SAMN05443529_102273"/>
<dbReference type="InterPro" id="IPR049427">
    <property type="entry name" value="Acyl-ACP_TE_C"/>
</dbReference>
<dbReference type="Pfam" id="PF20791">
    <property type="entry name" value="Acyl-ACP_TE_C"/>
    <property type="match status" value="1"/>
</dbReference>
<dbReference type="Gene3D" id="3.10.129.10">
    <property type="entry name" value="Hotdog Thioesterase"/>
    <property type="match status" value="1"/>
</dbReference>
<evidence type="ECO:0000256" key="6">
    <source>
        <dbReference type="ARBA" id="ARBA00023098"/>
    </source>
</evidence>
<dbReference type="GO" id="GO:0000036">
    <property type="term" value="F:acyl carrier activity"/>
    <property type="evidence" value="ECO:0007669"/>
    <property type="project" value="TreeGrafter"/>
</dbReference>
<evidence type="ECO:0000256" key="2">
    <source>
        <dbReference type="ARBA" id="ARBA00022516"/>
    </source>
</evidence>
<feature type="domain" description="Acyl-ACP thioesterase N-terminal hotdog" evidence="8">
    <location>
        <begin position="4"/>
        <end position="132"/>
    </location>
</feature>
<dbReference type="InterPro" id="IPR045023">
    <property type="entry name" value="FATA/B"/>
</dbReference>
<dbReference type="EMBL" id="FNCP01000002">
    <property type="protein sequence ID" value="SDG35945.1"/>
    <property type="molecule type" value="Genomic_DNA"/>
</dbReference>
<sequence length="257" mass="29754">MINQRFNMEFEVHYHEVNPKEQAAPLAILHYLEDAAISHSESIGQGIKQLQAKKQAWILNQWILQMNRYPVLGEKVMIETWSSGFERFYANRDFLIKDNNQEILGKATSLWIFYNTESKRPSRIPQEFQEAYGIDPIRVIEDAANQFQIHEVGDQAQAVDNEQIFTVRRSDIDTNGHVNNANYLQWMLEVVPEDVYQNAYLAAMKITYRKAATYGSSIRSKCHEAESKANTPIYQHVILENDDLQELATALTVWKSV</sequence>
<keyword evidence="7" id="KW-0275">Fatty acid biosynthesis</keyword>
<dbReference type="Pfam" id="PF01643">
    <property type="entry name" value="Acyl-ACP_TE"/>
    <property type="match status" value="1"/>
</dbReference>
<dbReference type="RefSeq" id="WP_092329766.1">
    <property type="nucleotide sequence ID" value="NZ_FNCP01000002.1"/>
</dbReference>
<proteinExistence type="inferred from homology"/>
<keyword evidence="3" id="KW-0378">Hydrolase</keyword>
<gene>
    <name evidence="10" type="ORF">SAMN05443529_102273</name>
</gene>
<evidence type="ECO:0000256" key="7">
    <source>
        <dbReference type="ARBA" id="ARBA00023160"/>
    </source>
</evidence>
<keyword evidence="11" id="KW-1185">Reference proteome</keyword>
<keyword evidence="6" id="KW-0443">Lipid metabolism</keyword>
<keyword evidence="5" id="KW-0809">Transit peptide</keyword>
<feature type="domain" description="Acyl-ACP thioesterase-like C-terminal" evidence="9">
    <location>
        <begin position="157"/>
        <end position="255"/>
    </location>
</feature>
<evidence type="ECO:0000313" key="11">
    <source>
        <dbReference type="Proteomes" id="UP000198656"/>
    </source>
</evidence>
<accession>A0A1G7TKZ6</accession>
<protein>
    <submittedName>
        <fullName evidence="10">Acyl-ACP thioesterase</fullName>
    </submittedName>
</protein>
<dbReference type="OrthoDB" id="9801517at2"/>
<dbReference type="PANTHER" id="PTHR31727">
    <property type="entry name" value="OLEOYL-ACYL CARRIER PROTEIN THIOESTERASE 1, CHLOROPLASTIC"/>
    <property type="match status" value="1"/>
</dbReference>
<dbReference type="GO" id="GO:0016297">
    <property type="term" value="F:fatty acyl-[ACP] hydrolase activity"/>
    <property type="evidence" value="ECO:0007669"/>
    <property type="project" value="InterPro"/>
</dbReference>
<dbReference type="CDD" id="cd00586">
    <property type="entry name" value="4HBT"/>
    <property type="match status" value="2"/>
</dbReference>
<evidence type="ECO:0000256" key="1">
    <source>
        <dbReference type="ARBA" id="ARBA00006500"/>
    </source>
</evidence>
<dbReference type="InterPro" id="IPR029069">
    <property type="entry name" value="HotDog_dom_sf"/>
</dbReference>
<evidence type="ECO:0000256" key="5">
    <source>
        <dbReference type="ARBA" id="ARBA00022946"/>
    </source>
</evidence>
<evidence type="ECO:0000256" key="3">
    <source>
        <dbReference type="ARBA" id="ARBA00022801"/>
    </source>
</evidence>
<evidence type="ECO:0000259" key="8">
    <source>
        <dbReference type="Pfam" id="PF01643"/>
    </source>
</evidence>
<keyword evidence="4" id="KW-0276">Fatty acid metabolism</keyword>
<keyword evidence="2" id="KW-0444">Lipid biosynthesis</keyword>
<dbReference type="PANTHER" id="PTHR31727:SF6">
    <property type="entry name" value="OLEOYL-ACYL CARRIER PROTEIN THIOESTERASE 1, CHLOROPLASTIC"/>
    <property type="match status" value="1"/>
</dbReference>
<comment type="similarity">
    <text evidence="1">Belongs to the acyl-ACP thioesterase family.</text>
</comment>
<dbReference type="AlphaFoldDB" id="A0A1G7TKZ6"/>
<organism evidence="10 11">
    <name type="scientific">Desulfosporosinus hippei DSM 8344</name>
    <dbReference type="NCBI Taxonomy" id="1121419"/>
    <lineage>
        <taxon>Bacteria</taxon>
        <taxon>Bacillati</taxon>
        <taxon>Bacillota</taxon>
        <taxon>Clostridia</taxon>
        <taxon>Eubacteriales</taxon>
        <taxon>Desulfitobacteriaceae</taxon>
        <taxon>Desulfosporosinus</taxon>
    </lineage>
</organism>
<dbReference type="Proteomes" id="UP000198656">
    <property type="component" value="Unassembled WGS sequence"/>
</dbReference>
<dbReference type="SUPFAM" id="SSF54637">
    <property type="entry name" value="Thioesterase/thiol ester dehydrase-isomerase"/>
    <property type="match status" value="2"/>
</dbReference>
<evidence type="ECO:0000256" key="4">
    <source>
        <dbReference type="ARBA" id="ARBA00022832"/>
    </source>
</evidence>
<name>A0A1G7TKZ6_9FIRM</name>
<evidence type="ECO:0000259" key="9">
    <source>
        <dbReference type="Pfam" id="PF20791"/>
    </source>
</evidence>
<reference evidence="11" key="1">
    <citation type="submission" date="2016-10" db="EMBL/GenBank/DDBJ databases">
        <authorList>
            <person name="Varghese N."/>
            <person name="Submissions S."/>
        </authorList>
    </citation>
    <scope>NUCLEOTIDE SEQUENCE [LARGE SCALE GENOMIC DNA]</scope>
    <source>
        <strain evidence="11">DSM 8344</strain>
    </source>
</reference>
<evidence type="ECO:0000313" key="10">
    <source>
        <dbReference type="EMBL" id="SDG35945.1"/>
    </source>
</evidence>
<dbReference type="InterPro" id="IPR002864">
    <property type="entry name" value="Acyl-ACP_thioesterase_NHD"/>
</dbReference>